<comment type="subcellular location">
    <subcellularLocation>
        <location evidence="1 7">Cell membrane</location>
        <topology evidence="1 7">Multi-pass membrane protein</topology>
    </subcellularLocation>
</comment>
<dbReference type="Gene3D" id="1.10.3720.10">
    <property type="entry name" value="MetI-like"/>
    <property type="match status" value="1"/>
</dbReference>
<dbReference type="EMBL" id="WMEZ01000005">
    <property type="protein sequence ID" value="MYL50445.1"/>
    <property type="molecule type" value="Genomic_DNA"/>
</dbReference>
<dbReference type="GO" id="GO:0005886">
    <property type="term" value="C:plasma membrane"/>
    <property type="evidence" value="ECO:0007669"/>
    <property type="project" value="UniProtKB-SubCell"/>
</dbReference>
<feature type="transmembrane region" description="Helical" evidence="7">
    <location>
        <begin position="113"/>
        <end position="138"/>
    </location>
</feature>
<dbReference type="RefSeq" id="WP_160915947.1">
    <property type="nucleotide sequence ID" value="NZ_WMEZ01000005.1"/>
</dbReference>
<evidence type="ECO:0000256" key="6">
    <source>
        <dbReference type="ARBA" id="ARBA00023136"/>
    </source>
</evidence>
<evidence type="ECO:0000313" key="9">
    <source>
        <dbReference type="EMBL" id="MYL50445.1"/>
    </source>
</evidence>
<dbReference type="GO" id="GO:0055085">
    <property type="term" value="P:transmembrane transport"/>
    <property type="evidence" value="ECO:0007669"/>
    <property type="project" value="InterPro"/>
</dbReference>
<comment type="similarity">
    <text evidence="7">Belongs to the binding-protein-dependent transport system permease family.</text>
</comment>
<dbReference type="SUPFAM" id="SSF161098">
    <property type="entry name" value="MetI-like"/>
    <property type="match status" value="1"/>
</dbReference>
<comment type="caution">
    <text evidence="9">The sequence shown here is derived from an EMBL/GenBank/DDBJ whole genome shotgun (WGS) entry which is preliminary data.</text>
</comment>
<feature type="transmembrane region" description="Helical" evidence="7">
    <location>
        <begin position="219"/>
        <end position="239"/>
    </location>
</feature>
<keyword evidence="4 7" id="KW-0812">Transmembrane</keyword>
<feature type="domain" description="ABC transmembrane type-1" evidence="8">
    <location>
        <begin position="77"/>
        <end position="275"/>
    </location>
</feature>
<dbReference type="Pfam" id="PF00528">
    <property type="entry name" value="BPD_transp_1"/>
    <property type="match status" value="1"/>
</dbReference>
<organism evidence="9 10">
    <name type="scientific">Halobacillus litoralis</name>
    <dbReference type="NCBI Taxonomy" id="45668"/>
    <lineage>
        <taxon>Bacteria</taxon>
        <taxon>Bacillati</taxon>
        <taxon>Bacillota</taxon>
        <taxon>Bacilli</taxon>
        <taxon>Bacillales</taxon>
        <taxon>Bacillaceae</taxon>
        <taxon>Halobacillus</taxon>
    </lineage>
</organism>
<evidence type="ECO:0000256" key="7">
    <source>
        <dbReference type="RuleBase" id="RU363032"/>
    </source>
</evidence>
<evidence type="ECO:0000259" key="8">
    <source>
        <dbReference type="PROSITE" id="PS50928"/>
    </source>
</evidence>
<gene>
    <name evidence="9" type="ORF">GLV98_13185</name>
</gene>
<dbReference type="InterPro" id="IPR000515">
    <property type="entry name" value="MetI-like"/>
</dbReference>
<evidence type="ECO:0000256" key="2">
    <source>
        <dbReference type="ARBA" id="ARBA00022448"/>
    </source>
</evidence>
<evidence type="ECO:0000256" key="5">
    <source>
        <dbReference type="ARBA" id="ARBA00022989"/>
    </source>
</evidence>
<feature type="transmembrane region" description="Helical" evidence="7">
    <location>
        <begin position="12"/>
        <end position="30"/>
    </location>
</feature>
<protein>
    <submittedName>
        <fullName evidence="9">ABC transporter permease subunit</fullName>
    </submittedName>
</protein>
<name>A0A845E462_9BACI</name>
<evidence type="ECO:0000256" key="4">
    <source>
        <dbReference type="ARBA" id="ARBA00022692"/>
    </source>
</evidence>
<accession>A0A845E462</accession>
<sequence length="289" mass="32656">MSLSYIFREVLRPFYLLVGIFLVSISPMFTSVTGLQWPGLSAIREVVEKILRPGSLIYTNPTSGVERDLFPIIFKPFWSSLSVMGIALIVSLASALLLSILLKFASGKWYKGIMSVASVFQTIPDVVYVLVSQMVLVWVYIQTGVKFAKFTGTGTEEALLVPGLVLSILPFIYFLKTILAMMKEEEGEPYVDLATSKGLHKLRVICVHMLRNMLVRLAYQSKFIISLMISNLLIVEYLFNNFGMTVFLLNYTQPPVFFVTAILFFLPIYVGLKVIEWVLYLTTQQEVSL</sequence>
<evidence type="ECO:0000256" key="3">
    <source>
        <dbReference type="ARBA" id="ARBA00022475"/>
    </source>
</evidence>
<dbReference type="PROSITE" id="PS50928">
    <property type="entry name" value="ABC_TM1"/>
    <property type="match status" value="1"/>
</dbReference>
<feature type="transmembrane region" description="Helical" evidence="7">
    <location>
        <begin position="158"/>
        <end position="175"/>
    </location>
</feature>
<evidence type="ECO:0000313" key="10">
    <source>
        <dbReference type="Proteomes" id="UP000447393"/>
    </source>
</evidence>
<dbReference type="PANTHER" id="PTHR30465">
    <property type="entry name" value="INNER MEMBRANE ABC TRANSPORTER"/>
    <property type="match status" value="1"/>
</dbReference>
<dbReference type="InterPro" id="IPR035906">
    <property type="entry name" value="MetI-like_sf"/>
</dbReference>
<keyword evidence="3" id="KW-1003">Cell membrane</keyword>
<dbReference type="Proteomes" id="UP000447393">
    <property type="component" value="Unassembled WGS sequence"/>
</dbReference>
<dbReference type="PANTHER" id="PTHR30465:SF44">
    <property type="entry name" value="ABC-TYPE DIPEPTIDE_OLIGOPEPTIDE TRANSPORT SYSTEM, PERMEASE COMPONENT"/>
    <property type="match status" value="1"/>
</dbReference>
<proteinExistence type="inferred from homology"/>
<keyword evidence="6 7" id="KW-0472">Membrane</keyword>
<keyword evidence="5 7" id="KW-1133">Transmembrane helix</keyword>
<feature type="transmembrane region" description="Helical" evidence="7">
    <location>
        <begin position="251"/>
        <end position="272"/>
    </location>
</feature>
<evidence type="ECO:0000256" key="1">
    <source>
        <dbReference type="ARBA" id="ARBA00004651"/>
    </source>
</evidence>
<dbReference type="AlphaFoldDB" id="A0A845E462"/>
<feature type="transmembrane region" description="Helical" evidence="7">
    <location>
        <begin position="77"/>
        <end position="101"/>
    </location>
</feature>
<reference evidence="9 10" key="1">
    <citation type="submission" date="2019-11" db="EMBL/GenBank/DDBJ databases">
        <title>Genome sequences of 17 halophilic strains isolated from different environments.</title>
        <authorList>
            <person name="Furrow R.E."/>
        </authorList>
    </citation>
    <scope>NUCLEOTIDE SEQUENCE [LARGE SCALE GENOMIC DNA]</scope>
    <source>
        <strain evidence="9 10">22505_10_Sand</strain>
    </source>
</reference>
<dbReference type="OrthoDB" id="2958608at2"/>
<keyword evidence="2 7" id="KW-0813">Transport</keyword>